<name>A0A5B7DXQ2_PORTR</name>
<comment type="caution">
    <text evidence="1">The sequence shown here is derived from an EMBL/GenBank/DDBJ whole genome shotgun (WGS) entry which is preliminary data.</text>
</comment>
<dbReference type="Proteomes" id="UP000324222">
    <property type="component" value="Unassembled WGS sequence"/>
</dbReference>
<proteinExistence type="predicted"/>
<keyword evidence="2" id="KW-1185">Reference proteome</keyword>
<sequence length="70" mass="7996">MPPRRLRATLAGPRCGQFNLSRLDSCCYRLVMPPQGKRAPESLQLHQSCNTEHRDHAKTAGWRACITYDQ</sequence>
<dbReference type="EMBL" id="VSRR010001505">
    <property type="protein sequence ID" value="MPC25766.1"/>
    <property type="molecule type" value="Genomic_DNA"/>
</dbReference>
<accession>A0A5B7DXQ2</accession>
<protein>
    <submittedName>
        <fullName evidence="1">Uncharacterized protein</fullName>
    </submittedName>
</protein>
<evidence type="ECO:0000313" key="2">
    <source>
        <dbReference type="Proteomes" id="UP000324222"/>
    </source>
</evidence>
<reference evidence="1 2" key="1">
    <citation type="submission" date="2019-05" db="EMBL/GenBank/DDBJ databases">
        <title>Another draft genome of Portunus trituberculatus and its Hox gene families provides insights of decapod evolution.</title>
        <authorList>
            <person name="Jeong J.-H."/>
            <person name="Song I."/>
            <person name="Kim S."/>
            <person name="Choi T."/>
            <person name="Kim D."/>
            <person name="Ryu S."/>
            <person name="Kim W."/>
        </authorList>
    </citation>
    <scope>NUCLEOTIDE SEQUENCE [LARGE SCALE GENOMIC DNA]</scope>
    <source>
        <tissue evidence="1">Muscle</tissue>
    </source>
</reference>
<dbReference type="AlphaFoldDB" id="A0A5B7DXQ2"/>
<organism evidence="1 2">
    <name type="scientific">Portunus trituberculatus</name>
    <name type="common">Swimming crab</name>
    <name type="synonym">Neptunus trituberculatus</name>
    <dbReference type="NCBI Taxonomy" id="210409"/>
    <lineage>
        <taxon>Eukaryota</taxon>
        <taxon>Metazoa</taxon>
        <taxon>Ecdysozoa</taxon>
        <taxon>Arthropoda</taxon>
        <taxon>Crustacea</taxon>
        <taxon>Multicrustacea</taxon>
        <taxon>Malacostraca</taxon>
        <taxon>Eumalacostraca</taxon>
        <taxon>Eucarida</taxon>
        <taxon>Decapoda</taxon>
        <taxon>Pleocyemata</taxon>
        <taxon>Brachyura</taxon>
        <taxon>Eubrachyura</taxon>
        <taxon>Portunoidea</taxon>
        <taxon>Portunidae</taxon>
        <taxon>Portuninae</taxon>
        <taxon>Portunus</taxon>
    </lineage>
</organism>
<gene>
    <name evidence="1" type="ORF">E2C01_018889</name>
</gene>
<evidence type="ECO:0000313" key="1">
    <source>
        <dbReference type="EMBL" id="MPC25766.1"/>
    </source>
</evidence>